<keyword evidence="2" id="KW-1185">Reference proteome</keyword>
<dbReference type="OrthoDB" id="7359436at2"/>
<dbReference type="STRING" id="1036779.SAMN04515666_104176"/>
<reference evidence="2" key="1">
    <citation type="submission" date="2016-10" db="EMBL/GenBank/DDBJ databases">
        <authorList>
            <person name="Varghese N."/>
            <person name="Submissions S."/>
        </authorList>
    </citation>
    <scope>NUCLEOTIDE SEQUENCE [LARGE SCALE GENOMIC DNA]</scope>
    <source>
        <strain evidence="2">LMG 26383,CCUG 61248,R- 45681</strain>
    </source>
</reference>
<organism evidence="1 2">
    <name type="scientific">Bosea lupini</name>
    <dbReference type="NCBI Taxonomy" id="1036779"/>
    <lineage>
        <taxon>Bacteria</taxon>
        <taxon>Pseudomonadati</taxon>
        <taxon>Pseudomonadota</taxon>
        <taxon>Alphaproteobacteria</taxon>
        <taxon>Hyphomicrobiales</taxon>
        <taxon>Boseaceae</taxon>
        <taxon>Bosea</taxon>
    </lineage>
</organism>
<gene>
    <name evidence="1" type="ORF">SAMN04515666_104176</name>
</gene>
<dbReference type="EMBL" id="FOAN01000004">
    <property type="protein sequence ID" value="SEL52872.1"/>
    <property type="molecule type" value="Genomic_DNA"/>
</dbReference>
<evidence type="ECO:0000313" key="1">
    <source>
        <dbReference type="EMBL" id="SEL52872.1"/>
    </source>
</evidence>
<proteinExistence type="predicted"/>
<protein>
    <submittedName>
        <fullName evidence="1">Uncharacterized protein</fullName>
    </submittedName>
</protein>
<name>A0A1H7QY89_9HYPH</name>
<dbReference type="RefSeq" id="WP_091834954.1">
    <property type="nucleotide sequence ID" value="NZ_FOAN01000004.1"/>
</dbReference>
<evidence type="ECO:0000313" key="2">
    <source>
        <dbReference type="Proteomes" id="UP000199664"/>
    </source>
</evidence>
<sequence length="93" mass="9933">MNVANLQLEGMLLALTAVLRSLVNSGALSEAELKAALAQAEQTGLGDRQRCDQLSPSQRDSLAFAARFLSIATRPDSGMRPFSDVAREVGRTT</sequence>
<accession>A0A1H7QY89</accession>
<dbReference type="AlphaFoldDB" id="A0A1H7QY89"/>
<dbReference type="Proteomes" id="UP000199664">
    <property type="component" value="Unassembled WGS sequence"/>
</dbReference>